<proteinExistence type="inferred from homology"/>
<keyword evidence="3" id="KW-0812">Transmembrane</keyword>
<dbReference type="InterPro" id="IPR004474">
    <property type="entry name" value="LytR_CpsA_psr"/>
</dbReference>
<accession>A0A3N9XPH3</accession>
<dbReference type="InterPro" id="IPR050922">
    <property type="entry name" value="LytR/CpsA/Psr_CW_biosynth"/>
</dbReference>
<dbReference type="PANTHER" id="PTHR33392:SF6">
    <property type="entry name" value="POLYISOPRENYL-TEICHOIC ACID--PEPTIDOGLYCAN TEICHOIC ACID TRANSFERASE TAGU"/>
    <property type="match status" value="1"/>
</dbReference>
<sequence length="380" mass="41315">MLVGKAGKSGRKPSIWRGVPRWARICTVFGTVLTVLSGAVLVGTEVLMARYEGAVGKADLFGDQAAGAQAKKSEIKGPLNILLVGIDPRTPTAAPLADSIMVLHVPASMDRAYLFSLPRDLYVRIPEFKKADFPGETTKINAAMSFGSKVPGANPDAARGFELLATTVQKVTGIKRFDAGAIINFTGFQKIVDAMGGVDMYIERDVKSEHKQPDGTPRPGNTRGEGYVGPQALYKKGNRHLSGWQALDYVRQRYPKNGVPDSDYGRQRHQQQFVKAMVGQAFSADVVANPIKLDKVLRAAGQSLIFNGRGSSVVDFGLALKDIRPNTIETIKLPGGGVYEGKKYLGEQFQEGVPDFFTALHNEQLDPFLLEHPEFVNKAK</sequence>
<comment type="similarity">
    <text evidence="1">Belongs to the LytR/CpsA/Psr (LCP) family.</text>
</comment>
<dbReference type="NCBIfam" id="TIGR00350">
    <property type="entry name" value="lytR_cpsA_psr"/>
    <property type="match status" value="1"/>
</dbReference>
<evidence type="ECO:0000313" key="5">
    <source>
        <dbReference type="EMBL" id="RQX14850.1"/>
    </source>
</evidence>
<dbReference type="AlphaFoldDB" id="A0A3N9XPH3"/>
<dbReference type="RefSeq" id="WP_124821200.1">
    <property type="nucleotide sequence ID" value="NZ_QDGB01000290.1"/>
</dbReference>
<keyword evidence="3" id="KW-0472">Membrane</keyword>
<dbReference type="PANTHER" id="PTHR33392">
    <property type="entry name" value="POLYISOPRENYL-TEICHOIC ACID--PEPTIDOGLYCAN TEICHOIC ACID TRANSFERASE TAGU"/>
    <property type="match status" value="1"/>
</dbReference>
<reference evidence="5 6" key="1">
    <citation type="submission" date="2018-04" db="EMBL/GenBank/DDBJ databases">
        <title>Micromonosporas from Atacama Desert.</title>
        <authorList>
            <person name="Carro L."/>
            <person name="Klenk H.-P."/>
            <person name="Goodfellow M."/>
        </authorList>
    </citation>
    <scope>NUCLEOTIDE SEQUENCE [LARGE SCALE GENOMIC DNA]</scope>
    <source>
        <strain evidence="5 6">LB19</strain>
    </source>
</reference>
<gene>
    <name evidence="5" type="ORF">DDE19_21910</name>
</gene>
<keyword evidence="3" id="KW-1133">Transmembrane helix</keyword>
<feature type="transmembrane region" description="Helical" evidence="3">
    <location>
        <begin position="21"/>
        <end position="42"/>
    </location>
</feature>
<organism evidence="5 6">
    <name type="scientific">Micromonospora ureilytica</name>
    <dbReference type="NCBI Taxonomy" id="709868"/>
    <lineage>
        <taxon>Bacteria</taxon>
        <taxon>Bacillati</taxon>
        <taxon>Actinomycetota</taxon>
        <taxon>Actinomycetes</taxon>
        <taxon>Micromonosporales</taxon>
        <taxon>Micromonosporaceae</taxon>
        <taxon>Micromonospora</taxon>
    </lineage>
</organism>
<dbReference type="OrthoDB" id="5171929at2"/>
<evidence type="ECO:0000313" key="6">
    <source>
        <dbReference type="Proteomes" id="UP000278981"/>
    </source>
</evidence>
<feature type="domain" description="Cell envelope-related transcriptional attenuator" evidence="4">
    <location>
        <begin position="97"/>
        <end position="281"/>
    </location>
</feature>
<dbReference type="Proteomes" id="UP000278981">
    <property type="component" value="Unassembled WGS sequence"/>
</dbReference>
<evidence type="ECO:0000256" key="2">
    <source>
        <dbReference type="SAM" id="MobiDB-lite"/>
    </source>
</evidence>
<protein>
    <submittedName>
        <fullName evidence="5">Transcriptional regulator</fullName>
    </submittedName>
</protein>
<dbReference type="Gene3D" id="3.40.630.190">
    <property type="entry name" value="LCP protein"/>
    <property type="match status" value="1"/>
</dbReference>
<dbReference type="Pfam" id="PF03816">
    <property type="entry name" value="LytR_cpsA_psr"/>
    <property type="match status" value="1"/>
</dbReference>
<evidence type="ECO:0000259" key="4">
    <source>
        <dbReference type="Pfam" id="PF03816"/>
    </source>
</evidence>
<name>A0A3N9XPH3_9ACTN</name>
<evidence type="ECO:0000256" key="3">
    <source>
        <dbReference type="SAM" id="Phobius"/>
    </source>
</evidence>
<feature type="region of interest" description="Disordered" evidence="2">
    <location>
        <begin position="207"/>
        <end position="227"/>
    </location>
</feature>
<dbReference type="EMBL" id="QDGB01000290">
    <property type="protein sequence ID" value="RQX14850.1"/>
    <property type="molecule type" value="Genomic_DNA"/>
</dbReference>
<comment type="caution">
    <text evidence="5">The sequence shown here is derived from an EMBL/GenBank/DDBJ whole genome shotgun (WGS) entry which is preliminary data.</text>
</comment>
<evidence type="ECO:0000256" key="1">
    <source>
        <dbReference type="ARBA" id="ARBA00006068"/>
    </source>
</evidence>